<gene>
    <name evidence="2" type="ORF">HMPREF0813_00057</name>
</gene>
<organism evidence="2 3">
    <name type="scientific">Streptococcus anginosus F0211</name>
    <dbReference type="NCBI Taxonomy" id="706437"/>
    <lineage>
        <taxon>Bacteria</taxon>
        <taxon>Bacillati</taxon>
        <taxon>Bacillota</taxon>
        <taxon>Bacilli</taxon>
        <taxon>Lactobacillales</taxon>
        <taxon>Streptococcaceae</taxon>
        <taxon>Streptococcus</taxon>
        <taxon>Streptococcus anginosus group</taxon>
    </lineage>
</organism>
<accession>E6IYJ5</accession>
<evidence type="ECO:0000313" key="3">
    <source>
        <dbReference type="Proteomes" id="UP000002973"/>
    </source>
</evidence>
<reference evidence="2 3" key="1">
    <citation type="submission" date="2010-11" db="EMBL/GenBank/DDBJ databases">
        <authorList>
            <person name="Weinstock G."/>
            <person name="Sodergren E."/>
            <person name="Clifton S."/>
            <person name="Fulton L."/>
            <person name="Fulton B."/>
            <person name="Courtney L."/>
            <person name="Fronick C."/>
            <person name="Harrison M."/>
            <person name="Strong C."/>
            <person name="Farmer C."/>
            <person name="Delahaunty K."/>
            <person name="Markovic C."/>
            <person name="Hall O."/>
            <person name="Minx P."/>
            <person name="Tomlinson C."/>
            <person name="Mitreva M."/>
            <person name="Hou S."/>
            <person name="Chen J."/>
            <person name="Wollam A."/>
            <person name="Pepin K.H."/>
            <person name="Johnson M."/>
            <person name="Bhonagiri V."/>
            <person name="Zhang X."/>
            <person name="Suruliraj S."/>
            <person name="Warren W."/>
            <person name="Chinwalla A."/>
            <person name="Mardis E.R."/>
            <person name="Wilson R.K."/>
        </authorList>
    </citation>
    <scope>NUCLEOTIDE SEQUENCE [LARGE SCALE GENOMIC DNA]</scope>
    <source>
        <strain evidence="2 3">F0211</strain>
    </source>
</reference>
<proteinExistence type="predicted"/>
<dbReference type="AlphaFoldDB" id="E6IYJ5"/>
<comment type="caution">
    <text evidence="2">The sequence shown here is derived from an EMBL/GenBank/DDBJ whole genome shotgun (WGS) entry which is preliminary data.</text>
</comment>
<dbReference type="EMBL" id="AECT01000001">
    <property type="protein sequence ID" value="EFU23336.1"/>
    <property type="molecule type" value="Genomic_DNA"/>
</dbReference>
<evidence type="ECO:0000313" key="2">
    <source>
        <dbReference type="EMBL" id="EFU23336.1"/>
    </source>
</evidence>
<keyword evidence="1" id="KW-0472">Membrane</keyword>
<dbReference type="Proteomes" id="UP000002973">
    <property type="component" value="Unassembled WGS sequence"/>
</dbReference>
<sequence>MLSGAKNISVAKVLSLTFFIRTLSDFRGEVYSLIVFSVCFGIFCYSIPAKIHYISIYFDTFLFFVYTFD</sequence>
<feature type="transmembrane region" description="Helical" evidence="1">
    <location>
        <begin position="30"/>
        <end position="48"/>
    </location>
</feature>
<name>E6IYJ5_STRAP</name>
<protein>
    <submittedName>
        <fullName evidence="2">Uncharacterized protein</fullName>
    </submittedName>
</protein>
<evidence type="ECO:0000256" key="1">
    <source>
        <dbReference type="SAM" id="Phobius"/>
    </source>
</evidence>
<keyword evidence="1" id="KW-0812">Transmembrane</keyword>
<keyword evidence="1" id="KW-1133">Transmembrane helix</keyword>